<name>A0A9X1SAQ7_9MICC</name>
<keyword evidence="4" id="KW-1185">Reference proteome</keyword>
<keyword evidence="2" id="KW-1133">Transmembrane helix</keyword>
<feature type="compositionally biased region" description="Pro residues" evidence="1">
    <location>
        <begin position="18"/>
        <end position="28"/>
    </location>
</feature>
<protein>
    <submittedName>
        <fullName evidence="3">Uncharacterized protein</fullName>
    </submittedName>
</protein>
<accession>A0A9X1SAQ7</accession>
<feature type="region of interest" description="Disordered" evidence="1">
    <location>
        <begin position="1"/>
        <end position="36"/>
    </location>
</feature>
<feature type="transmembrane region" description="Helical" evidence="2">
    <location>
        <begin position="40"/>
        <end position="61"/>
    </location>
</feature>
<keyword evidence="2" id="KW-0472">Membrane</keyword>
<evidence type="ECO:0000256" key="2">
    <source>
        <dbReference type="SAM" id="Phobius"/>
    </source>
</evidence>
<evidence type="ECO:0000313" key="3">
    <source>
        <dbReference type="EMBL" id="MCC3296368.1"/>
    </source>
</evidence>
<organism evidence="3 4">
    <name type="scientific">Arthrobacter caoxuetaonis</name>
    <dbReference type="NCBI Taxonomy" id="2886935"/>
    <lineage>
        <taxon>Bacteria</taxon>
        <taxon>Bacillati</taxon>
        <taxon>Actinomycetota</taxon>
        <taxon>Actinomycetes</taxon>
        <taxon>Micrococcales</taxon>
        <taxon>Micrococcaceae</taxon>
        <taxon>Arthrobacter</taxon>
    </lineage>
</organism>
<gene>
    <name evidence="3" type="ORF">LJ757_00935</name>
</gene>
<feature type="transmembrane region" description="Helical" evidence="2">
    <location>
        <begin position="144"/>
        <end position="168"/>
    </location>
</feature>
<keyword evidence="2" id="KW-0812">Transmembrane</keyword>
<comment type="caution">
    <text evidence="3">The sequence shown here is derived from an EMBL/GenBank/DDBJ whole genome shotgun (WGS) entry which is preliminary data.</text>
</comment>
<evidence type="ECO:0000256" key="1">
    <source>
        <dbReference type="SAM" id="MobiDB-lite"/>
    </source>
</evidence>
<dbReference type="Proteomes" id="UP001139158">
    <property type="component" value="Unassembled WGS sequence"/>
</dbReference>
<feature type="transmembrane region" description="Helical" evidence="2">
    <location>
        <begin position="88"/>
        <end position="113"/>
    </location>
</feature>
<proteinExistence type="predicted"/>
<sequence>MRTSPQPAAKLPPRPERAPVPQPVPPPRLSSRKTPRRAPLAVNAGALLIFAAGVVVLVAGFRAAMDPGRGVPEATAQLLELGVPADTLLVLARVADVAMTAVTFGACFFLASVIRDGRNWARVCCAALVAAALFFGVLNHAEQHVAAALIAGTGLALSFLPGTARYFARGRARTLGS</sequence>
<dbReference type="RefSeq" id="WP_227894105.1">
    <property type="nucleotide sequence ID" value="NZ_CP099466.1"/>
</dbReference>
<dbReference type="EMBL" id="JAJFZV010000001">
    <property type="protein sequence ID" value="MCC3296368.1"/>
    <property type="molecule type" value="Genomic_DNA"/>
</dbReference>
<dbReference type="AlphaFoldDB" id="A0A9X1SAQ7"/>
<evidence type="ECO:0000313" key="4">
    <source>
        <dbReference type="Proteomes" id="UP001139158"/>
    </source>
</evidence>
<feature type="transmembrane region" description="Helical" evidence="2">
    <location>
        <begin position="120"/>
        <end position="138"/>
    </location>
</feature>
<reference evidence="3" key="1">
    <citation type="submission" date="2021-10" db="EMBL/GenBank/DDBJ databases">
        <title>Novel species in genus Arthrobacter.</title>
        <authorList>
            <person name="Liu Y."/>
        </authorList>
    </citation>
    <scope>NUCLEOTIDE SEQUENCE</scope>
    <source>
        <strain evidence="3">Zg-Y453</strain>
    </source>
</reference>